<evidence type="ECO:0000313" key="3">
    <source>
        <dbReference type="Proteomes" id="UP000824076"/>
    </source>
</evidence>
<dbReference type="Pfam" id="PF14125">
    <property type="entry name" value="DUF4292"/>
    <property type="match status" value="1"/>
</dbReference>
<name>A0A9D1IN02_9BACT</name>
<reference evidence="2" key="2">
    <citation type="journal article" date="2021" name="PeerJ">
        <title>Extensive microbial diversity within the chicken gut microbiome revealed by metagenomics and culture.</title>
        <authorList>
            <person name="Gilroy R."/>
            <person name="Ravi A."/>
            <person name="Getino M."/>
            <person name="Pursley I."/>
            <person name="Horton D.L."/>
            <person name="Alikhan N.F."/>
            <person name="Baker D."/>
            <person name="Gharbi K."/>
            <person name="Hall N."/>
            <person name="Watson M."/>
            <person name="Adriaenssens E.M."/>
            <person name="Foster-Nyarko E."/>
            <person name="Jarju S."/>
            <person name="Secka A."/>
            <person name="Antonio M."/>
            <person name="Oren A."/>
            <person name="Chaudhuri R.R."/>
            <person name="La Ragione R."/>
            <person name="Hildebrand F."/>
            <person name="Pallen M.J."/>
        </authorList>
    </citation>
    <scope>NUCLEOTIDE SEQUENCE</scope>
    <source>
        <strain evidence="2">17073</strain>
    </source>
</reference>
<keyword evidence="1" id="KW-0732">Signal</keyword>
<proteinExistence type="predicted"/>
<comment type="caution">
    <text evidence="2">The sequence shown here is derived from an EMBL/GenBank/DDBJ whole genome shotgun (WGS) entry which is preliminary data.</text>
</comment>
<feature type="signal peptide" evidence="1">
    <location>
        <begin position="1"/>
        <end position="27"/>
    </location>
</feature>
<gene>
    <name evidence="2" type="ORF">IAD18_07980</name>
</gene>
<dbReference type="PROSITE" id="PS51257">
    <property type="entry name" value="PROKAR_LIPOPROTEIN"/>
    <property type="match status" value="1"/>
</dbReference>
<organism evidence="2 3">
    <name type="scientific">Candidatus Limisoma intestinavium</name>
    <dbReference type="NCBI Taxonomy" id="2840856"/>
    <lineage>
        <taxon>Bacteria</taxon>
        <taxon>Pseudomonadati</taxon>
        <taxon>Bacteroidota</taxon>
        <taxon>Bacteroidia</taxon>
        <taxon>Bacteroidales</taxon>
        <taxon>Candidatus Limisoma</taxon>
    </lineage>
</organism>
<dbReference type="Proteomes" id="UP000824076">
    <property type="component" value="Unassembled WGS sequence"/>
</dbReference>
<dbReference type="InterPro" id="IPR025634">
    <property type="entry name" value="DUF4292"/>
</dbReference>
<sequence length="284" mass="31167">MNDMRILIVVPLLAVLLASCGASKQIAAIPSQDGIESEIQIETDWDASPYNPATVAESIPEWTDLTASGDIVIDASGKLKSAFQMKMVRGKSVSFSLRPFLGIEMGKIYIDCDSVTIVDKYHNLYVKDAIASFLGSGISIDNLQSLLLARPFDLQTGPLSSENLTDFEASAADGDGLWTLFARNVADSFSYFFDMHENRINAFNVELNSGQLYALRFSEYRTTDKGAIAGKISANIPLAGMDISFELRFGKSVKWDNGITDRISIPKDARRYSLPLILKALSKQ</sequence>
<protein>
    <submittedName>
        <fullName evidence="2">DUF4292 domain-containing protein</fullName>
    </submittedName>
</protein>
<reference evidence="2" key="1">
    <citation type="submission" date="2020-10" db="EMBL/GenBank/DDBJ databases">
        <authorList>
            <person name="Gilroy R."/>
        </authorList>
    </citation>
    <scope>NUCLEOTIDE SEQUENCE</scope>
    <source>
        <strain evidence="2">17073</strain>
    </source>
</reference>
<evidence type="ECO:0000313" key="2">
    <source>
        <dbReference type="EMBL" id="HIU39586.1"/>
    </source>
</evidence>
<feature type="chain" id="PRO_5038584173" evidence="1">
    <location>
        <begin position="28"/>
        <end position="284"/>
    </location>
</feature>
<evidence type="ECO:0000256" key="1">
    <source>
        <dbReference type="SAM" id="SignalP"/>
    </source>
</evidence>
<dbReference type="EMBL" id="DVMS01000224">
    <property type="protein sequence ID" value="HIU39586.1"/>
    <property type="molecule type" value="Genomic_DNA"/>
</dbReference>
<accession>A0A9D1IN02</accession>
<dbReference type="AlphaFoldDB" id="A0A9D1IN02"/>